<name>X1R2E8_9ZZZZ</name>
<comment type="caution">
    <text evidence="1">The sequence shown here is derived from an EMBL/GenBank/DDBJ whole genome shotgun (WGS) entry which is preliminary data.</text>
</comment>
<dbReference type="EMBL" id="BARV01033387">
    <property type="protein sequence ID" value="GAI49744.1"/>
    <property type="molecule type" value="Genomic_DNA"/>
</dbReference>
<proteinExistence type="predicted"/>
<sequence>MKYMEENDELYQTEKDIDSIGIELDNIQINFDVFSKESQEYHEKMITLYKEIDYIIDKRKIKEEDLINNKIKADEYHELFIKMLNQKKRVRKPKKLYAYKRQMERKTIEDEIIKKNLAIAIEKQK</sequence>
<dbReference type="AlphaFoldDB" id="X1R2E8"/>
<dbReference type="InterPro" id="IPR055545">
    <property type="entry name" value="DUF7121"/>
</dbReference>
<feature type="non-terminal residue" evidence="1">
    <location>
        <position position="125"/>
    </location>
</feature>
<gene>
    <name evidence="1" type="ORF">S06H3_52485</name>
</gene>
<evidence type="ECO:0000313" key="1">
    <source>
        <dbReference type="EMBL" id="GAI49744.1"/>
    </source>
</evidence>
<protein>
    <submittedName>
        <fullName evidence="1">Uncharacterized protein</fullName>
    </submittedName>
</protein>
<reference evidence="1" key="1">
    <citation type="journal article" date="2014" name="Front. Microbiol.">
        <title>High frequency of phylogenetically diverse reductive dehalogenase-homologous genes in deep subseafloor sedimentary metagenomes.</title>
        <authorList>
            <person name="Kawai M."/>
            <person name="Futagami T."/>
            <person name="Toyoda A."/>
            <person name="Takaki Y."/>
            <person name="Nishi S."/>
            <person name="Hori S."/>
            <person name="Arai W."/>
            <person name="Tsubouchi T."/>
            <person name="Morono Y."/>
            <person name="Uchiyama I."/>
            <person name="Ito T."/>
            <person name="Fujiyama A."/>
            <person name="Inagaki F."/>
            <person name="Takami H."/>
        </authorList>
    </citation>
    <scope>NUCLEOTIDE SEQUENCE</scope>
    <source>
        <strain evidence="1">Expedition CK06-06</strain>
    </source>
</reference>
<organism evidence="1">
    <name type="scientific">marine sediment metagenome</name>
    <dbReference type="NCBI Taxonomy" id="412755"/>
    <lineage>
        <taxon>unclassified sequences</taxon>
        <taxon>metagenomes</taxon>
        <taxon>ecological metagenomes</taxon>
    </lineage>
</organism>
<dbReference type="Pfam" id="PF23435">
    <property type="entry name" value="DUF7121"/>
    <property type="match status" value="1"/>
</dbReference>
<accession>X1R2E8</accession>